<accession>A0A3E2X1J9</accession>
<reference evidence="2 3" key="1">
    <citation type="submission" date="2018-08" db="EMBL/GenBank/DDBJ databases">
        <title>A genome reference for cultivated species of the human gut microbiota.</title>
        <authorList>
            <person name="Zou Y."/>
            <person name="Xue W."/>
            <person name="Luo G."/>
        </authorList>
    </citation>
    <scope>NUCLEOTIDE SEQUENCE [LARGE SCALE GENOMIC DNA]</scope>
    <source>
        <strain evidence="2 3">AF19-21</strain>
    </source>
</reference>
<evidence type="ECO:0000313" key="2">
    <source>
        <dbReference type="EMBL" id="RGC35145.1"/>
    </source>
</evidence>
<evidence type="ECO:0000313" key="3">
    <source>
        <dbReference type="Proteomes" id="UP000261111"/>
    </source>
</evidence>
<proteinExistence type="predicted"/>
<protein>
    <submittedName>
        <fullName evidence="2">Toxin Bro</fullName>
    </submittedName>
</protein>
<dbReference type="Proteomes" id="UP000261111">
    <property type="component" value="Unassembled WGS sequence"/>
</dbReference>
<comment type="caution">
    <text evidence="2">The sequence shown here is derived from an EMBL/GenBank/DDBJ whole genome shotgun (WGS) entry which is preliminary data.</text>
</comment>
<dbReference type="PANTHER" id="PTHR36180:SF1">
    <property type="entry name" value="ANTA_ANTB ANTIREPRESSOR DOMAIN-CONTAINING PROTEIN"/>
    <property type="match status" value="1"/>
</dbReference>
<dbReference type="RefSeq" id="WP_117440623.1">
    <property type="nucleotide sequence ID" value="NZ_QVIA01000002.1"/>
</dbReference>
<gene>
    <name evidence="2" type="ORF">DWX41_02875</name>
</gene>
<name>A0A3E2X1J9_9FIRM</name>
<organism evidence="2 3">
    <name type="scientific">Hungatella hathewayi</name>
    <dbReference type="NCBI Taxonomy" id="154046"/>
    <lineage>
        <taxon>Bacteria</taxon>
        <taxon>Bacillati</taxon>
        <taxon>Bacillota</taxon>
        <taxon>Clostridia</taxon>
        <taxon>Lachnospirales</taxon>
        <taxon>Lachnospiraceae</taxon>
        <taxon>Hungatella</taxon>
    </lineage>
</organism>
<feature type="domain" description="AntA/AntB antirepressor" evidence="1">
    <location>
        <begin position="25"/>
        <end position="90"/>
    </location>
</feature>
<evidence type="ECO:0000259" key="1">
    <source>
        <dbReference type="Pfam" id="PF08346"/>
    </source>
</evidence>
<sequence length="253" mass="29209">MNELKVIENELVPVYETSTGEKVVYGSELHEVLGAPSVYREWVKRRLSDIDAVENEDFQGVEISTPSGQTKKDHIVKLDTAKEMAMLERNEKGKQVRRYFIQVEKKYKTASLATQELSPQLQVMINLEIEQRRQAEKLEHVANRIESIREVVAIDTTSWRDDTGRILRKIGMECGDNKSYQDVRAESYQLLEKRMGVNVKQRLTNKRRRMADEGICKSKRDKLNYLDVIADDKKLIEGYTAIVKELAIKYGVA</sequence>
<dbReference type="AlphaFoldDB" id="A0A3E2X1J9"/>
<dbReference type="InterPro" id="IPR013557">
    <property type="entry name" value="AntA/B_antirep"/>
</dbReference>
<dbReference type="Pfam" id="PF08346">
    <property type="entry name" value="AntA"/>
    <property type="match status" value="1"/>
</dbReference>
<dbReference type="GeneID" id="93336427"/>
<dbReference type="EMBL" id="QVIA01000002">
    <property type="protein sequence ID" value="RGC35145.1"/>
    <property type="molecule type" value="Genomic_DNA"/>
</dbReference>
<dbReference type="PANTHER" id="PTHR36180">
    <property type="entry name" value="DNA-BINDING PROTEIN-RELATED-RELATED"/>
    <property type="match status" value="1"/>
</dbReference>